<dbReference type="Pfam" id="PF05233">
    <property type="entry name" value="PHB_acc"/>
    <property type="match status" value="1"/>
</dbReference>
<accession>A0A1I2I0N7</accession>
<dbReference type="Proteomes" id="UP000199771">
    <property type="component" value="Unassembled WGS sequence"/>
</dbReference>
<dbReference type="EMBL" id="FOOC01000002">
    <property type="protein sequence ID" value="SFF34091.1"/>
    <property type="molecule type" value="Genomic_DNA"/>
</dbReference>
<evidence type="ECO:0000313" key="3">
    <source>
        <dbReference type="EMBL" id="SFF34091.1"/>
    </source>
</evidence>
<dbReference type="AlphaFoldDB" id="A0A1I2I0N7"/>
<dbReference type="GO" id="GO:0006355">
    <property type="term" value="P:regulation of DNA-templated transcription"/>
    <property type="evidence" value="ECO:0007669"/>
    <property type="project" value="InterPro"/>
</dbReference>
<dbReference type="STRING" id="1076937.SAMN04488120_102292"/>
<feature type="domain" description="PHB accumulation regulatory" evidence="1">
    <location>
        <begin position="87"/>
        <end position="125"/>
    </location>
</feature>
<protein>
    <submittedName>
        <fullName evidence="3">Polyhydroxyalkanoate synthesis repressor PhaR</fullName>
    </submittedName>
</protein>
<reference evidence="3 4" key="1">
    <citation type="submission" date="2016-10" db="EMBL/GenBank/DDBJ databases">
        <authorList>
            <person name="de Groot N.N."/>
        </authorList>
    </citation>
    <scope>NUCLEOTIDE SEQUENCE [LARGE SCALE GENOMIC DNA]</scope>
    <source>
        <strain evidence="3 4">DSM 23609</strain>
    </source>
</reference>
<dbReference type="InterPro" id="IPR012909">
    <property type="entry name" value="PHA_DNA-bd_N"/>
</dbReference>
<gene>
    <name evidence="3" type="ORF">SAMN04488120_102292</name>
</gene>
<sequence length="189" mass="22109">MMPCSNRTATNQSNEGLMSEPRIIKKYPNRRLYDTHISRYITLEEIRQLVLQNIPFRVEDKRTHEDITRSILLQVIAEQEEGGNPIFTTDLLRFIIRYYGDPMQNSIGRYLELSAQLFQEQQHHFADQLRELLGQAQQPIQALKELAERQVPIWRSVRAEFLRNLSSKAKSIKRRAGIEDGPPRPPARD</sequence>
<evidence type="ECO:0000259" key="1">
    <source>
        <dbReference type="Pfam" id="PF05233"/>
    </source>
</evidence>
<dbReference type="InterPro" id="IPR007897">
    <property type="entry name" value="PHB_accumulat"/>
</dbReference>
<dbReference type="InterPro" id="IPR010134">
    <property type="entry name" value="PHA_reg_PhaR"/>
</dbReference>
<evidence type="ECO:0000313" key="4">
    <source>
        <dbReference type="Proteomes" id="UP000199771"/>
    </source>
</evidence>
<keyword evidence="4" id="KW-1185">Reference proteome</keyword>
<evidence type="ECO:0000259" key="2">
    <source>
        <dbReference type="Pfam" id="PF07879"/>
    </source>
</evidence>
<dbReference type="NCBIfam" id="TIGR01848">
    <property type="entry name" value="PHA_reg_PhaR"/>
    <property type="match status" value="1"/>
</dbReference>
<feature type="domain" description="PHA accumulation regulator DNA-binding N-terminal" evidence="2">
    <location>
        <begin position="23"/>
        <end position="82"/>
    </location>
</feature>
<name>A0A1I2I0N7_9GAMM</name>
<proteinExistence type="predicted"/>
<organism evidence="3 4">
    <name type="scientific">Fontimonas thermophila</name>
    <dbReference type="NCBI Taxonomy" id="1076937"/>
    <lineage>
        <taxon>Bacteria</taxon>
        <taxon>Pseudomonadati</taxon>
        <taxon>Pseudomonadota</taxon>
        <taxon>Gammaproteobacteria</taxon>
        <taxon>Nevskiales</taxon>
        <taxon>Nevskiaceae</taxon>
        <taxon>Fontimonas</taxon>
    </lineage>
</organism>
<dbReference type="Pfam" id="PF07879">
    <property type="entry name" value="PHB_acc_N"/>
    <property type="match status" value="1"/>
</dbReference>